<dbReference type="Pfam" id="PF10066">
    <property type="entry name" value="DUF2304"/>
    <property type="match status" value="1"/>
</dbReference>
<keyword evidence="2" id="KW-1185">Reference proteome</keyword>
<gene>
    <name evidence="1" type="ORF">BW732_01615</name>
</gene>
<proteinExistence type="predicted"/>
<protein>
    <submittedName>
        <fullName evidence="1">Uncharacterized protein</fullName>
    </submittedName>
</protein>
<dbReference type="STRING" id="633807.BW732_01615"/>
<dbReference type="Proteomes" id="UP000188246">
    <property type="component" value="Chromosome"/>
</dbReference>
<evidence type="ECO:0000313" key="1">
    <source>
        <dbReference type="EMBL" id="AQP53049.1"/>
    </source>
</evidence>
<accession>A0A1Q2D3W4</accession>
<dbReference type="RefSeq" id="WP_077275147.1">
    <property type="nucleotide sequence ID" value="NZ_CP019609.1"/>
</dbReference>
<evidence type="ECO:0000313" key="2">
    <source>
        <dbReference type="Proteomes" id="UP000188246"/>
    </source>
</evidence>
<dbReference type="OrthoDB" id="2200011at2"/>
<dbReference type="InterPro" id="IPR019277">
    <property type="entry name" value="DUF2304"/>
</dbReference>
<name>A0A1Q2D3W4_9ENTE</name>
<dbReference type="KEGG" id="vpi:BW732_01615"/>
<reference evidence="1 2" key="1">
    <citation type="journal article" date="2010" name="Int. J. Syst. Evol. Microbiol.">
        <title>Vagococcus penaei sp. nov., isolated from spoilage microbiota of cooked shrimp (Penaeus vannamei).</title>
        <authorList>
            <person name="Jaffres E."/>
            <person name="Prevost H."/>
            <person name="Rossero A."/>
            <person name="Joffraud J.J."/>
            <person name="Dousset X."/>
        </authorList>
    </citation>
    <scope>NUCLEOTIDE SEQUENCE [LARGE SCALE GENOMIC DNA]</scope>
    <source>
        <strain evidence="1 2">CD276</strain>
    </source>
</reference>
<organism evidence="1 2">
    <name type="scientific">Vagococcus penaei</name>
    <dbReference type="NCBI Taxonomy" id="633807"/>
    <lineage>
        <taxon>Bacteria</taxon>
        <taxon>Bacillati</taxon>
        <taxon>Bacillota</taxon>
        <taxon>Bacilli</taxon>
        <taxon>Lactobacillales</taxon>
        <taxon>Enterococcaceae</taxon>
        <taxon>Vagococcus</taxon>
    </lineage>
</organism>
<dbReference type="EMBL" id="CP019609">
    <property type="protein sequence ID" value="AQP53049.1"/>
    <property type="molecule type" value="Genomic_DNA"/>
</dbReference>
<sequence>MTILSLVMTLISIGFLWFVIRLIRNDTFTINYALTWLLVGVVLLIFSLLPAIPAYLAKIFGFEVTSNFLLFAAVLFCLIQLILFTMSLTKQSNYIKSLVQEVSLLKKEIEEKNKEQ</sequence>
<dbReference type="AlphaFoldDB" id="A0A1Q2D3W4"/>